<dbReference type="Pfam" id="PF02163">
    <property type="entry name" value="Peptidase_M50"/>
    <property type="match status" value="1"/>
</dbReference>
<comment type="cofactor">
    <cofactor evidence="1 11">
        <name>Zn(2+)</name>
        <dbReference type="ChEBI" id="CHEBI:29105"/>
    </cofactor>
</comment>
<dbReference type="InterPro" id="IPR041489">
    <property type="entry name" value="PDZ_6"/>
</dbReference>
<dbReference type="PANTHER" id="PTHR42837">
    <property type="entry name" value="REGULATOR OF SIGMA-E PROTEASE RSEP"/>
    <property type="match status" value="1"/>
</dbReference>
<dbReference type="InterPro" id="IPR004387">
    <property type="entry name" value="Pept_M50_Zn"/>
</dbReference>
<evidence type="ECO:0000256" key="3">
    <source>
        <dbReference type="ARBA" id="ARBA00007931"/>
    </source>
</evidence>
<evidence type="ECO:0000256" key="9">
    <source>
        <dbReference type="ARBA" id="ARBA00023049"/>
    </source>
</evidence>
<reference evidence="13 14" key="1">
    <citation type="submission" date="2016-10" db="EMBL/GenBank/DDBJ databases">
        <authorList>
            <person name="de Groot N.N."/>
        </authorList>
    </citation>
    <scope>NUCLEOTIDE SEQUENCE [LARGE SCALE GENOMIC DNA]</scope>
    <source>
        <strain evidence="13 14">DSM 20475</strain>
    </source>
</reference>
<feature type="transmembrane region" description="Helical" evidence="11">
    <location>
        <begin position="330"/>
        <end position="349"/>
    </location>
</feature>
<dbReference type="AlphaFoldDB" id="A0A1G6YJV4"/>
<dbReference type="Gene3D" id="2.30.42.10">
    <property type="match status" value="1"/>
</dbReference>
<dbReference type="GO" id="GO:0016020">
    <property type="term" value="C:membrane"/>
    <property type="evidence" value="ECO:0007669"/>
    <property type="project" value="UniProtKB-SubCell"/>
</dbReference>
<dbReference type="Proteomes" id="UP000198995">
    <property type="component" value="Unassembled WGS sequence"/>
</dbReference>
<dbReference type="PROSITE" id="PS50106">
    <property type="entry name" value="PDZ"/>
    <property type="match status" value="1"/>
</dbReference>
<dbReference type="GO" id="GO:0004222">
    <property type="term" value="F:metalloendopeptidase activity"/>
    <property type="evidence" value="ECO:0007669"/>
    <property type="project" value="InterPro"/>
</dbReference>
<dbReference type="EMBL" id="FNAF01000010">
    <property type="protein sequence ID" value="SDD90571.1"/>
    <property type="molecule type" value="Genomic_DNA"/>
</dbReference>
<dbReference type="Pfam" id="PF17820">
    <property type="entry name" value="PDZ_6"/>
    <property type="match status" value="1"/>
</dbReference>
<keyword evidence="10 11" id="KW-0472">Membrane</keyword>
<evidence type="ECO:0000256" key="2">
    <source>
        <dbReference type="ARBA" id="ARBA00004141"/>
    </source>
</evidence>
<feature type="domain" description="PDZ" evidence="12">
    <location>
        <begin position="122"/>
        <end position="165"/>
    </location>
</feature>
<dbReference type="InterPro" id="IPR001478">
    <property type="entry name" value="PDZ"/>
</dbReference>
<keyword evidence="4 13" id="KW-0645">Protease</keyword>
<dbReference type="SMART" id="SM00228">
    <property type="entry name" value="PDZ"/>
    <property type="match status" value="1"/>
</dbReference>
<keyword evidence="9 11" id="KW-0482">Metalloprotease</keyword>
<keyword evidence="14" id="KW-1185">Reference proteome</keyword>
<evidence type="ECO:0000313" key="13">
    <source>
        <dbReference type="EMBL" id="SDD90571.1"/>
    </source>
</evidence>
<evidence type="ECO:0000256" key="5">
    <source>
        <dbReference type="ARBA" id="ARBA00022692"/>
    </source>
</evidence>
<evidence type="ECO:0000256" key="6">
    <source>
        <dbReference type="ARBA" id="ARBA00022801"/>
    </source>
</evidence>
<dbReference type="InterPro" id="IPR036034">
    <property type="entry name" value="PDZ_sf"/>
</dbReference>
<gene>
    <name evidence="13" type="ORF">SAMN04489866_1105</name>
</gene>
<keyword evidence="8 11" id="KW-1133">Transmembrane helix</keyword>
<dbReference type="SUPFAM" id="SSF50156">
    <property type="entry name" value="PDZ domain-like"/>
    <property type="match status" value="1"/>
</dbReference>
<accession>A0A1G6YJV4</accession>
<keyword evidence="5 11" id="KW-0812">Transmembrane</keyword>
<dbReference type="CDD" id="cd06163">
    <property type="entry name" value="S2P-M50_PDZ_RseP-like"/>
    <property type="match status" value="1"/>
</dbReference>
<evidence type="ECO:0000256" key="4">
    <source>
        <dbReference type="ARBA" id="ARBA00022670"/>
    </source>
</evidence>
<dbReference type="GO" id="GO:0046872">
    <property type="term" value="F:metal ion binding"/>
    <property type="evidence" value="ECO:0007669"/>
    <property type="project" value="UniProtKB-KW"/>
</dbReference>
<evidence type="ECO:0000256" key="10">
    <source>
        <dbReference type="ARBA" id="ARBA00023136"/>
    </source>
</evidence>
<evidence type="ECO:0000313" key="14">
    <source>
        <dbReference type="Proteomes" id="UP000198995"/>
    </source>
</evidence>
<dbReference type="EC" id="3.4.24.-" evidence="11"/>
<comment type="similarity">
    <text evidence="3 11">Belongs to the peptidase M50B family.</text>
</comment>
<dbReference type="PANTHER" id="PTHR42837:SF2">
    <property type="entry name" value="MEMBRANE METALLOPROTEASE ARASP2, CHLOROPLASTIC-RELATED"/>
    <property type="match status" value="1"/>
</dbReference>
<feature type="transmembrane region" description="Helical" evidence="11">
    <location>
        <begin position="97"/>
        <end position="122"/>
    </location>
</feature>
<dbReference type="CDD" id="cd23081">
    <property type="entry name" value="cpPDZ_EcRseP-like"/>
    <property type="match status" value="1"/>
</dbReference>
<protein>
    <recommendedName>
        <fullName evidence="11">Zinc metalloprotease</fullName>
        <ecNumber evidence="11">3.4.24.-</ecNumber>
    </recommendedName>
</protein>
<name>A0A1G6YJV4_PEPNI</name>
<keyword evidence="11" id="KW-0479">Metal-binding</keyword>
<sequence length="356" mass="37941">MMSFVIAVLLLGFLVFVHELGHFMIAKISGMNVETFSIGMGPAITTFTKGGTDYVIAAIPAGGYVSVTGASGDLEEESPLPADDPRRYPNRPILHRAFFAAAGPLMNLLVAVLIFMIVFMSVGVEVPKMEMDTVISQVSDKSPAAHAGLQAGDKITAVNGKAVNSWAALQKAIADEKGAQLTVSVSRKGEVHDLPLLPKWSAGEKRYLIGISHETVYEQRRLDFSEAATASVKMTKQMSMIIFDAVGNLVTGKTSVSDKEEGLAGPVGIVKAIDESTQHGAVNVLMLTAALSVNLGLLNLLPIPALDGSRLLFLLLEAVRGRPVSAEKEGLVNLVGFAFLMGLMIYVTFNDISRLV</sequence>
<evidence type="ECO:0000256" key="11">
    <source>
        <dbReference type="RuleBase" id="RU362031"/>
    </source>
</evidence>
<dbReference type="NCBIfam" id="TIGR00054">
    <property type="entry name" value="RIP metalloprotease RseP"/>
    <property type="match status" value="1"/>
</dbReference>
<evidence type="ECO:0000259" key="12">
    <source>
        <dbReference type="PROSITE" id="PS50106"/>
    </source>
</evidence>
<keyword evidence="7 11" id="KW-0862">Zinc</keyword>
<evidence type="ECO:0000256" key="7">
    <source>
        <dbReference type="ARBA" id="ARBA00022833"/>
    </source>
</evidence>
<comment type="subcellular location">
    <subcellularLocation>
        <location evidence="2">Membrane</location>
        <topology evidence="2">Multi-pass membrane protein</topology>
    </subcellularLocation>
</comment>
<dbReference type="GO" id="GO:0006508">
    <property type="term" value="P:proteolysis"/>
    <property type="evidence" value="ECO:0007669"/>
    <property type="project" value="UniProtKB-KW"/>
</dbReference>
<evidence type="ECO:0000256" key="8">
    <source>
        <dbReference type="ARBA" id="ARBA00022989"/>
    </source>
</evidence>
<dbReference type="InterPro" id="IPR008915">
    <property type="entry name" value="Peptidase_M50"/>
</dbReference>
<keyword evidence="6 11" id="KW-0378">Hydrolase</keyword>
<organism evidence="13 14">
    <name type="scientific">Peptococcus niger</name>
    <dbReference type="NCBI Taxonomy" id="2741"/>
    <lineage>
        <taxon>Bacteria</taxon>
        <taxon>Bacillati</taxon>
        <taxon>Bacillota</taxon>
        <taxon>Clostridia</taxon>
        <taxon>Eubacteriales</taxon>
        <taxon>Peptococcaceae</taxon>
        <taxon>Peptococcus</taxon>
    </lineage>
</organism>
<dbReference type="STRING" id="2741.SAMN04489866_1105"/>
<evidence type="ECO:0000256" key="1">
    <source>
        <dbReference type="ARBA" id="ARBA00001947"/>
    </source>
</evidence>
<proteinExistence type="inferred from homology"/>